<dbReference type="Proteomes" id="UP000244880">
    <property type="component" value="Unassembled WGS sequence"/>
</dbReference>
<sequence length="44" mass="4577">MSKTALPQSGGSFVRDPKGTLTKAQPAPKPAKPKAVKNTAEKDV</sequence>
<feature type="region of interest" description="Disordered" evidence="1">
    <location>
        <begin position="1"/>
        <end position="44"/>
    </location>
</feature>
<name>A0A2R8BD34_9RHOB</name>
<organism evidence="2 3">
    <name type="scientific">Ascidiaceihabitans donghaensis</name>
    <dbReference type="NCBI Taxonomy" id="1510460"/>
    <lineage>
        <taxon>Bacteria</taxon>
        <taxon>Pseudomonadati</taxon>
        <taxon>Pseudomonadota</taxon>
        <taxon>Alphaproteobacteria</taxon>
        <taxon>Rhodobacterales</taxon>
        <taxon>Paracoccaceae</taxon>
        <taxon>Ascidiaceihabitans</taxon>
    </lineage>
</organism>
<evidence type="ECO:0000313" key="3">
    <source>
        <dbReference type="Proteomes" id="UP000244880"/>
    </source>
</evidence>
<reference evidence="2 3" key="1">
    <citation type="submission" date="2018-03" db="EMBL/GenBank/DDBJ databases">
        <authorList>
            <person name="Keele B.F."/>
        </authorList>
    </citation>
    <scope>NUCLEOTIDE SEQUENCE [LARGE SCALE GENOMIC DNA]</scope>
    <source>
        <strain evidence="2 3">CECT 8599</strain>
    </source>
</reference>
<dbReference type="AlphaFoldDB" id="A0A2R8BD34"/>
<accession>A0A2R8BD34</accession>
<evidence type="ECO:0000256" key="1">
    <source>
        <dbReference type="SAM" id="MobiDB-lite"/>
    </source>
</evidence>
<gene>
    <name evidence="2" type="ORF">ASD8599_01729</name>
</gene>
<proteinExistence type="predicted"/>
<dbReference type="EMBL" id="OMOR01000001">
    <property type="protein sequence ID" value="SPH20988.1"/>
    <property type="molecule type" value="Genomic_DNA"/>
</dbReference>
<keyword evidence="3" id="KW-1185">Reference proteome</keyword>
<protein>
    <submittedName>
        <fullName evidence="2">Uncharacterized protein</fullName>
    </submittedName>
</protein>
<evidence type="ECO:0000313" key="2">
    <source>
        <dbReference type="EMBL" id="SPH20988.1"/>
    </source>
</evidence>
<dbReference type="RefSeq" id="WP_281261553.1">
    <property type="nucleotide sequence ID" value="NZ_OMOR01000001.1"/>
</dbReference>
<feature type="compositionally biased region" description="Polar residues" evidence="1">
    <location>
        <begin position="1"/>
        <end position="11"/>
    </location>
</feature>